<dbReference type="Gene3D" id="3.10.105.10">
    <property type="entry name" value="Dipeptide-binding Protein, Domain 3"/>
    <property type="match status" value="1"/>
</dbReference>
<evidence type="ECO:0000313" key="3">
    <source>
        <dbReference type="Proteomes" id="UP000432015"/>
    </source>
</evidence>
<reference evidence="2 3" key="1">
    <citation type="submission" date="2019-11" db="EMBL/GenBank/DDBJ databases">
        <authorList>
            <person name="Cao P."/>
        </authorList>
    </citation>
    <scope>NUCLEOTIDE SEQUENCE [LARGE SCALE GENOMIC DNA]</scope>
    <source>
        <strain evidence="2 3">NEAU-AAG5</strain>
    </source>
</reference>
<dbReference type="PANTHER" id="PTHR30290">
    <property type="entry name" value="PERIPLASMIC BINDING COMPONENT OF ABC TRANSPORTER"/>
    <property type="match status" value="1"/>
</dbReference>
<keyword evidence="3" id="KW-1185">Reference proteome</keyword>
<dbReference type="Pfam" id="PF00496">
    <property type="entry name" value="SBP_bac_5"/>
    <property type="match status" value="1"/>
</dbReference>
<dbReference type="GO" id="GO:0043190">
    <property type="term" value="C:ATP-binding cassette (ABC) transporter complex"/>
    <property type="evidence" value="ECO:0007669"/>
    <property type="project" value="InterPro"/>
</dbReference>
<dbReference type="Proteomes" id="UP000432015">
    <property type="component" value="Unassembled WGS sequence"/>
</dbReference>
<name>A0A7K1KZX9_9ACTN</name>
<dbReference type="AlphaFoldDB" id="A0A7K1KZX9"/>
<dbReference type="PANTHER" id="PTHR30290:SF83">
    <property type="entry name" value="ABC TRANSPORTER SUBSTRATE-BINDING PROTEIN"/>
    <property type="match status" value="1"/>
</dbReference>
<dbReference type="EMBL" id="WOFH01000004">
    <property type="protein sequence ID" value="MUN37689.1"/>
    <property type="molecule type" value="Genomic_DNA"/>
</dbReference>
<dbReference type="RefSeq" id="WP_156216791.1">
    <property type="nucleotide sequence ID" value="NZ_WOFH01000004.1"/>
</dbReference>
<evidence type="ECO:0000259" key="1">
    <source>
        <dbReference type="Pfam" id="PF00496"/>
    </source>
</evidence>
<dbReference type="GO" id="GO:0015833">
    <property type="term" value="P:peptide transport"/>
    <property type="evidence" value="ECO:0007669"/>
    <property type="project" value="TreeGrafter"/>
</dbReference>
<dbReference type="GO" id="GO:0042597">
    <property type="term" value="C:periplasmic space"/>
    <property type="evidence" value="ECO:0007669"/>
    <property type="project" value="UniProtKB-ARBA"/>
</dbReference>
<feature type="domain" description="Solute-binding protein family 5" evidence="1">
    <location>
        <begin position="103"/>
        <end position="495"/>
    </location>
</feature>
<gene>
    <name evidence="2" type="ORF">GNZ18_13880</name>
</gene>
<sequence length="586" mass="63234">MKSPKVVTSTAAGIVVLGLGLSACGGGDDDGGGGGNGAKFDAGSTAVVNVSDHKGGVLKFAQPDDFESLDPANIYYAYGLNFVRIFSRSLMTYNSKPGLEGSKMVPDLAEAPGTASNGSKTWTYKLKRGVKYEDGTEVKAKDIKYAVARTFDRSVLHNGPSYFPQLLDVGGKYDGPFKDKNLDNFKGVSTPDDYTVVFNLKSAFSEFDQVVGFSGQTAPVPAAKDTGVRYGMHPVSTGPYKLQGDYTPKKGGTWVRNTNWDPATDPNRKQLPDKIEVQSGLKAEEIDSRLQAGTVQIDLPGSGVQAAARQQILTNPKLKANSDNPLAGFHWYIPLNTKNIPNIECRKAIVYAADRSAMYRAYGGEVGGQVSTSIQPPAVQGREKGTDFYTKADPTYTGDQAQAKASLAKCGKPGGFSTNMIFRSDRPKEKATAEALQQSLAKVNIKLNLKGYPSGTYTNEQLGAPKFMAKEKIGLGTYGWAPDWNTGYGYLQPVSDVDAIVPTGNANAEELDDPQVNKMWDDVVAVQDPAQRAKIYNQIDARIREQAAILPNVYAKSLLYRPTNLTNVYFHAGYGMYDYANLGVTG</sequence>
<evidence type="ECO:0000313" key="2">
    <source>
        <dbReference type="EMBL" id="MUN37689.1"/>
    </source>
</evidence>
<dbReference type="GO" id="GO:1904680">
    <property type="term" value="F:peptide transmembrane transporter activity"/>
    <property type="evidence" value="ECO:0007669"/>
    <property type="project" value="TreeGrafter"/>
</dbReference>
<dbReference type="Gene3D" id="3.40.190.10">
    <property type="entry name" value="Periplasmic binding protein-like II"/>
    <property type="match status" value="1"/>
</dbReference>
<dbReference type="PROSITE" id="PS51257">
    <property type="entry name" value="PROKAR_LIPOPROTEIN"/>
    <property type="match status" value="1"/>
</dbReference>
<dbReference type="InterPro" id="IPR000914">
    <property type="entry name" value="SBP_5_dom"/>
</dbReference>
<proteinExistence type="predicted"/>
<comment type="caution">
    <text evidence="2">The sequence shown here is derived from an EMBL/GenBank/DDBJ whole genome shotgun (WGS) entry which is preliminary data.</text>
</comment>
<protein>
    <submittedName>
        <fullName evidence="2">ABC transporter substrate-binding protein</fullName>
    </submittedName>
</protein>
<dbReference type="InterPro" id="IPR039424">
    <property type="entry name" value="SBP_5"/>
</dbReference>
<dbReference type="CDD" id="cd08506">
    <property type="entry name" value="PBP2_clavulanate_OppA2"/>
    <property type="match status" value="1"/>
</dbReference>
<accession>A0A7K1KZX9</accession>
<dbReference type="InterPro" id="IPR030678">
    <property type="entry name" value="Peptide/Ni-bd"/>
</dbReference>
<organism evidence="2 3">
    <name type="scientific">Actinomadura litoris</name>
    <dbReference type="NCBI Taxonomy" id="2678616"/>
    <lineage>
        <taxon>Bacteria</taxon>
        <taxon>Bacillati</taxon>
        <taxon>Actinomycetota</taxon>
        <taxon>Actinomycetes</taxon>
        <taxon>Streptosporangiales</taxon>
        <taxon>Thermomonosporaceae</taxon>
        <taxon>Actinomadura</taxon>
    </lineage>
</organism>
<dbReference type="SUPFAM" id="SSF53850">
    <property type="entry name" value="Periplasmic binding protein-like II"/>
    <property type="match status" value="1"/>
</dbReference>
<dbReference type="PIRSF" id="PIRSF002741">
    <property type="entry name" value="MppA"/>
    <property type="match status" value="1"/>
</dbReference>